<keyword evidence="3" id="KW-1185">Reference proteome</keyword>
<reference evidence="2 3" key="1">
    <citation type="journal article" date="2019" name="Int. J. Syst. Evol. Microbiol.">
        <title>The Global Catalogue of Microorganisms (GCM) 10K type strain sequencing project: providing services to taxonomists for standard genome sequencing and annotation.</title>
        <authorList>
            <consortium name="The Broad Institute Genomics Platform"/>
            <consortium name="The Broad Institute Genome Sequencing Center for Infectious Disease"/>
            <person name="Wu L."/>
            <person name="Ma J."/>
        </authorList>
    </citation>
    <scope>NUCLEOTIDE SEQUENCE [LARGE SCALE GENOMIC DNA]</scope>
    <source>
        <strain evidence="2 3">JCM 8201</strain>
    </source>
</reference>
<accession>A0ABN3TVK2</accession>
<protein>
    <recommendedName>
        <fullName evidence="4">CU044_5270 family protein</fullName>
    </recommendedName>
</protein>
<gene>
    <name evidence="2" type="ORF">GCM10010439_04890</name>
</gene>
<dbReference type="NCBIfam" id="NF038083">
    <property type="entry name" value="CU044_5270_fam"/>
    <property type="match status" value="1"/>
</dbReference>
<evidence type="ECO:0000256" key="1">
    <source>
        <dbReference type="SAM" id="MobiDB-lite"/>
    </source>
</evidence>
<dbReference type="RefSeq" id="WP_344448421.1">
    <property type="nucleotide sequence ID" value="NZ_BAAATZ010000002.1"/>
</dbReference>
<proteinExistence type="predicted"/>
<comment type="caution">
    <text evidence="2">The sequence shown here is derived from an EMBL/GenBank/DDBJ whole genome shotgun (WGS) entry which is preliminary data.</text>
</comment>
<dbReference type="EMBL" id="BAAATZ010000002">
    <property type="protein sequence ID" value="GAA2719415.1"/>
    <property type="molecule type" value="Genomic_DNA"/>
</dbReference>
<sequence>MTIDEIEIFRDGRPEAAPYDPVSRARARSRLLDGPRPRRLPRWTLAVSAATAGALALGLFLLPGDDSTRIAPSAHPVSAVEYLEKAARVVEKRPDVRPGPHQWLYEKTLIQGRDGRTEHSAETWKRLDGQQASSGNGRDGKPAIDGPYLGRNERSPLQRYDHLRTLSTDPKKLLARAYKAVDDRFAKRKAQLERMPNPYRDYERGELKEDMMEDNRHRAAYHEIAELFEGVLTPPRLHAAAFRAIARIPGVEVLPEGADPLGRPVVTVARMDQYGLRYEYLLDPETYASRGRGAVVVRNDLRQRSGGASMGEDGRITPMPMQVRRIGEGDYELRETAGIVDEVGRLPG</sequence>
<evidence type="ECO:0008006" key="4">
    <source>
        <dbReference type="Google" id="ProtNLM"/>
    </source>
</evidence>
<evidence type="ECO:0000313" key="2">
    <source>
        <dbReference type="EMBL" id="GAA2719415.1"/>
    </source>
</evidence>
<name>A0ABN3TVK2_9ACTN</name>
<dbReference type="InterPro" id="IPR047789">
    <property type="entry name" value="CU044_5270-like"/>
</dbReference>
<dbReference type="Proteomes" id="UP001501842">
    <property type="component" value="Unassembled WGS sequence"/>
</dbReference>
<feature type="region of interest" description="Disordered" evidence="1">
    <location>
        <begin position="126"/>
        <end position="156"/>
    </location>
</feature>
<organism evidence="2 3">
    <name type="scientific">Actinocorallia aurantiaca</name>
    <dbReference type="NCBI Taxonomy" id="46204"/>
    <lineage>
        <taxon>Bacteria</taxon>
        <taxon>Bacillati</taxon>
        <taxon>Actinomycetota</taxon>
        <taxon>Actinomycetes</taxon>
        <taxon>Streptosporangiales</taxon>
        <taxon>Thermomonosporaceae</taxon>
        <taxon>Actinocorallia</taxon>
    </lineage>
</organism>
<evidence type="ECO:0000313" key="3">
    <source>
        <dbReference type="Proteomes" id="UP001501842"/>
    </source>
</evidence>